<dbReference type="OrthoDB" id="4464097at2759"/>
<evidence type="ECO:0000256" key="3">
    <source>
        <dbReference type="PROSITE-ProRule" id="PRU00023"/>
    </source>
</evidence>
<dbReference type="Pfam" id="PF00023">
    <property type="entry name" value="Ank"/>
    <property type="match status" value="1"/>
</dbReference>
<evidence type="ECO:0008006" key="6">
    <source>
        <dbReference type="Google" id="ProtNLM"/>
    </source>
</evidence>
<dbReference type="KEGG" id="apuu:APUU_22073A"/>
<name>A0A7R8AJY2_9EURO</name>
<sequence>MDAPKDFVHLQLELRIEVAQYLSGKSLIAFAKTSKAAYGIACPLLEKDQETEEERSSADLTFIWDYYEPPTRPRGLSFRKWRSSMPDGRIMEAAITKLRILIRACEAGDIQKVHALLGQGVSPNLPSQLTAPPCQVSVPPGFQVRSHYYTPLQAATHFNGTDVVRALLAAGAEITTVFESLAFLFCMGRPDQDTLDLLINHGFNIHATTPDGYTEDNLLHWACRNGCPAVAIANLINNGISIHTPDRFSDTPIVIAIE</sequence>
<accession>A0A7R8AJY2</accession>
<dbReference type="SMART" id="SM00248">
    <property type="entry name" value="ANK"/>
    <property type="match status" value="4"/>
</dbReference>
<organism evidence="4 5">
    <name type="scientific">Aspergillus puulaauensis</name>
    <dbReference type="NCBI Taxonomy" id="1220207"/>
    <lineage>
        <taxon>Eukaryota</taxon>
        <taxon>Fungi</taxon>
        <taxon>Dikarya</taxon>
        <taxon>Ascomycota</taxon>
        <taxon>Pezizomycotina</taxon>
        <taxon>Eurotiomycetes</taxon>
        <taxon>Eurotiomycetidae</taxon>
        <taxon>Eurotiales</taxon>
        <taxon>Aspergillaceae</taxon>
        <taxon>Aspergillus</taxon>
    </lineage>
</organism>
<dbReference type="Gene3D" id="1.25.40.20">
    <property type="entry name" value="Ankyrin repeat-containing domain"/>
    <property type="match status" value="1"/>
</dbReference>
<gene>
    <name evidence="4" type="ORF">APUU_22073A</name>
</gene>
<keyword evidence="5" id="KW-1185">Reference proteome</keyword>
<dbReference type="Pfam" id="PF13606">
    <property type="entry name" value="Ank_3"/>
    <property type="match status" value="1"/>
</dbReference>
<reference evidence="4" key="1">
    <citation type="submission" date="2021-01" db="EMBL/GenBank/DDBJ databases">
        <authorList>
            <consortium name="Aspergillus puulaauensis MK2 genome sequencing consortium"/>
            <person name="Kazuki M."/>
            <person name="Futagami T."/>
        </authorList>
    </citation>
    <scope>NUCLEOTIDE SEQUENCE</scope>
    <source>
        <strain evidence="4">MK2</strain>
    </source>
</reference>
<dbReference type="PANTHER" id="PTHR24171">
    <property type="entry name" value="ANKYRIN REPEAT DOMAIN-CONTAINING PROTEIN 39-RELATED"/>
    <property type="match status" value="1"/>
</dbReference>
<evidence type="ECO:0000256" key="2">
    <source>
        <dbReference type="ARBA" id="ARBA00023043"/>
    </source>
</evidence>
<feature type="repeat" description="ANK" evidence="3">
    <location>
        <begin position="147"/>
        <end position="179"/>
    </location>
</feature>
<evidence type="ECO:0000313" key="5">
    <source>
        <dbReference type="Proteomes" id="UP000654913"/>
    </source>
</evidence>
<evidence type="ECO:0000313" key="4">
    <source>
        <dbReference type="EMBL" id="BCS21641.1"/>
    </source>
</evidence>
<proteinExistence type="predicted"/>
<evidence type="ECO:0000256" key="1">
    <source>
        <dbReference type="ARBA" id="ARBA00022737"/>
    </source>
</evidence>
<dbReference type="RefSeq" id="XP_041553835.1">
    <property type="nucleotide sequence ID" value="XM_041700895.1"/>
</dbReference>
<dbReference type="AlphaFoldDB" id="A0A7R8AJY2"/>
<dbReference type="SUPFAM" id="SSF48403">
    <property type="entry name" value="Ankyrin repeat"/>
    <property type="match status" value="1"/>
</dbReference>
<dbReference type="GeneID" id="64971646"/>
<dbReference type="PROSITE" id="PS50088">
    <property type="entry name" value="ANK_REPEAT"/>
    <property type="match status" value="1"/>
</dbReference>
<protein>
    <recommendedName>
        <fullName evidence="6">Ankyrin repeat-containing domain protein</fullName>
    </recommendedName>
</protein>
<dbReference type="EMBL" id="AP024444">
    <property type="protein sequence ID" value="BCS21641.1"/>
    <property type="molecule type" value="Genomic_DNA"/>
</dbReference>
<reference evidence="4" key="2">
    <citation type="submission" date="2021-02" db="EMBL/GenBank/DDBJ databases">
        <title>Aspergillus puulaauensis MK2 genome sequence.</title>
        <authorList>
            <person name="Futagami T."/>
            <person name="Mori K."/>
            <person name="Kadooka C."/>
            <person name="Tanaka T."/>
        </authorList>
    </citation>
    <scope>NUCLEOTIDE SEQUENCE</scope>
    <source>
        <strain evidence="4">MK2</strain>
    </source>
</reference>
<keyword evidence="2 3" id="KW-0040">ANK repeat</keyword>
<dbReference type="InterPro" id="IPR036770">
    <property type="entry name" value="Ankyrin_rpt-contain_sf"/>
</dbReference>
<dbReference type="InterPro" id="IPR002110">
    <property type="entry name" value="Ankyrin_rpt"/>
</dbReference>
<keyword evidence="1" id="KW-0677">Repeat</keyword>
<dbReference type="Proteomes" id="UP000654913">
    <property type="component" value="Chromosome 2"/>
</dbReference>